<dbReference type="RefSeq" id="WP_345342888.1">
    <property type="nucleotide sequence ID" value="NZ_BAABFB010000024.1"/>
</dbReference>
<comment type="caution">
    <text evidence="3">The sequence shown here is derived from an EMBL/GenBank/DDBJ whole genome shotgun (WGS) entry which is preliminary data.</text>
</comment>
<feature type="region of interest" description="Disordered" evidence="1">
    <location>
        <begin position="232"/>
        <end position="288"/>
    </location>
</feature>
<dbReference type="EMBL" id="BAABFB010000024">
    <property type="protein sequence ID" value="GAA4475171.1"/>
    <property type="molecule type" value="Genomic_DNA"/>
</dbReference>
<feature type="transmembrane region" description="Helical" evidence="2">
    <location>
        <begin position="41"/>
        <end position="61"/>
    </location>
</feature>
<name>A0ABP8NYK7_9NOCA</name>
<reference evidence="4" key="1">
    <citation type="journal article" date="2019" name="Int. J. Syst. Evol. Microbiol.">
        <title>The Global Catalogue of Microorganisms (GCM) 10K type strain sequencing project: providing services to taxonomists for standard genome sequencing and annotation.</title>
        <authorList>
            <consortium name="The Broad Institute Genomics Platform"/>
            <consortium name="The Broad Institute Genome Sequencing Center for Infectious Disease"/>
            <person name="Wu L."/>
            <person name="Ma J."/>
        </authorList>
    </citation>
    <scope>NUCLEOTIDE SEQUENCE [LARGE SCALE GENOMIC DNA]</scope>
    <source>
        <strain evidence="4">JCM 32206</strain>
    </source>
</reference>
<evidence type="ECO:0000313" key="3">
    <source>
        <dbReference type="EMBL" id="GAA4475171.1"/>
    </source>
</evidence>
<keyword evidence="4" id="KW-1185">Reference proteome</keyword>
<accession>A0ABP8NYK7</accession>
<gene>
    <name evidence="3" type="ORF">GCM10023094_12220</name>
</gene>
<evidence type="ECO:0000313" key="4">
    <source>
        <dbReference type="Proteomes" id="UP001501183"/>
    </source>
</evidence>
<proteinExistence type="predicted"/>
<keyword evidence="2" id="KW-0472">Membrane</keyword>
<evidence type="ECO:0000256" key="2">
    <source>
        <dbReference type="SAM" id="Phobius"/>
    </source>
</evidence>
<dbReference type="Pfam" id="PF11303">
    <property type="entry name" value="DUF3105"/>
    <property type="match status" value="1"/>
</dbReference>
<protein>
    <submittedName>
        <fullName evidence="3">DUF3105 domain-containing protein</fullName>
    </submittedName>
</protein>
<keyword evidence="2" id="KW-0812">Transmembrane</keyword>
<evidence type="ECO:0000256" key="1">
    <source>
        <dbReference type="SAM" id="MobiDB-lite"/>
    </source>
</evidence>
<feature type="region of interest" description="Disordered" evidence="1">
    <location>
        <begin position="1"/>
        <end position="36"/>
    </location>
</feature>
<dbReference type="InterPro" id="IPR021454">
    <property type="entry name" value="DUF3105"/>
</dbReference>
<sequence length="288" mass="29768">MPSGSDNRGARSSAKSAKAIKAANKSSGGARKGGLPKQRQIPWLTIGAAVAVIALIALLAVNLVPKYQNKAEADKYAPSASNPDPSTSIEGVVKIDYPAALHVSSSQRVAYDQTPPFGGPHDATWATCTGVVYPNAIRTENAVHSLEHGAVWIAYNPDKVSDADRQALADRVDGKSYMLMSPYPGMDSPIAVQSWGHQLKVDSADDPRINQFVAALRLNNFGAYPEKGASCSTIPGAFDPDNPPAFDPTPPGPGAVSMDGKGLTPDTSESGAGAGAGLPMAPQPAPGS</sequence>
<feature type="compositionally biased region" description="Low complexity" evidence="1">
    <location>
        <begin position="10"/>
        <end position="29"/>
    </location>
</feature>
<organism evidence="3 4">
    <name type="scientific">Rhodococcus olei</name>
    <dbReference type="NCBI Taxonomy" id="2161675"/>
    <lineage>
        <taxon>Bacteria</taxon>
        <taxon>Bacillati</taxon>
        <taxon>Actinomycetota</taxon>
        <taxon>Actinomycetes</taxon>
        <taxon>Mycobacteriales</taxon>
        <taxon>Nocardiaceae</taxon>
        <taxon>Rhodococcus</taxon>
    </lineage>
</organism>
<dbReference type="Proteomes" id="UP001501183">
    <property type="component" value="Unassembled WGS sequence"/>
</dbReference>
<keyword evidence="2" id="KW-1133">Transmembrane helix</keyword>
<feature type="compositionally biased region" description="Pro residues" evidence="1">
    <location>
        <begin position="241"/>
        <end position="253"/>
    </location>
</feature>